<dbReference type="GO" id="GO:0020037">
    <property type="term" value="F:heme binding"/>
    <property type="evidence" value="ECO:0007669"/>
    <property type="project" value="InterPro"/>
</dbReference>
<dbReference type="SUPFAM" id="SSF48264">
    <property type="entry name" value="Cytochrome P450"/>
    <property type="match status" value="1"/>
</dbReference>
<keyword evidence="11" id="KW-0732">Signal</keyword>
<evidence type="ECO:0000256" key="9">
    <source>
        <dbReference type="PIRSR" id="PIRSR602401-1"/>
    </source>
</evidence>
<evidence type="ECO:0008006" key="14">
    <source>
        <dbReference type="Google" id="ProtNLM"/>
    </source>
</evidence>
<organism evidence="12 13">
    <name type="scientific">Hypsizygus marmoreus</name>
    <name type="common">White beech mushroom</name>
    <name type="synonym">Agaricus marmoreus</name>
    <dbReference type="NCBI Taxonomy" id="39966"/>
    <lineage>
        <taxon>Eukaryota</taxon>
        <taxon>Fungi</taxon>
        <taxon>Dikarya</taxon>
        <taxon>Basidiomycota</taxon>
        <taxon>Agaricomycotina</taxon>
        <taxon>Agaricomycetes</taxon>
        <taxon>Agaricomycetidae</taxon>
        <taxon>Agaricales</taxon>
        <taxon>Tricholomatineae</taxon>
        <taxon>Lyophyllaceae</taxon>
        <taxon>Hypsizygus</taxon>
    </lineage>
</organism>
<dbReference type="GO" id="GO:0005506">
    <property type="term" value="F:iron ion binding"/>
    <property type="evidence" value="ECO:0007669"/>
    <property type="project" value="InterPro"/>
</dbReference>
<dbReference type="EMBL" id="LUEZ02000055">
    <property type="protein sequence ID" value="RDB21352.1"/>
    <property type="molecule type" value="Genomic_DNA"/>
</dbReference>
<dbReference type="AlphaFoldDB" id="A0A369JJ54"/>
<evidence type="ECO:0000256" key="8">
    <source>
        <dbReference type="ARBA" id="ARBA00023033"/>
    </source>
</evidence>
<evidence type="ECO:0000313" key="12">
    <source>
        <dbReference type="EMBL" id="RDB21352.1"/>
    </source>
</evidence>
<feature type="signal peptide" evidence="11">
    <location>
        <begin position="1"/>
        <end position="16"/>
    </location>
</feature>
<keyword evidence="13" id="KW-1185">Reference proteome</keyword>
<evidence type="ECO:0000256" key="3">
    <source>
        <dbReference type="ARBA" id="ARBA00010617"/>
    </source>
</evidence>
<evidence type="ECO:0000256" key="2">
    <source>
        <dbReference type="ARBA" id="ARBA00005179"/>
    </source>
</evidence>
<dbReference type="PROSITE" id="PS00086">
    <property type="entry name" value="CYTOCHROME_P450"/>
    <property type="match status" value="1"/>
</dbReference>
<dbReference type="InterPro" id="IPR001128">
    <property type="entry name" value="Cyt_P450"/>
</dbReference>
<evidence type="ECO:0000256" key="11">
    <source>
        <dbReference type="SAM" id="SignalP"/>
    </source>
</evidence>
<accession>A0A369JJ54</accession>
<evidence type="ECO:0000256" key="5">
    <source>
        <dbReference type="ARBA" id="ARBA00022723"/>
    </source>
</evidence>
<feature type="binding site" description="axial binding residue" evidence="9">
    <location>
        <position position="454"/>
    </location>
    <ligand>
        <name>heme</name>
        <dbReference type="ChEBI" id="CHEBI:30413"/>
    </ligand>
    <ligandPart>
        <name>Fe</name>
        <dbReference type="ChEBI" id="CHEBI:18248"/>
    </ligandPart>
</feature>
<keyword evidence="8 10" id="KW-0503">Monooxygenase</keyword>
<evidence type="ECO:0000256" key="6">
    <source>
        <dbReference type="ARBA" id="ARBA00023002"/>
    </source>
</evidence>
<dbReference type="OrthoDB" id="2789670at2759"/>
<dbReference type="GO" id="GO:0016705">
    <property type="term" value="F:oxidoreductase activity, acting on paired donors, with incorporation or reduction of molecular oxygen"/>
    <property type="evidence" value="ECO:0007669"/>
    <property type="project" value="InterPro"/>
</dbReference>
<dbReference type="GO" id="GO:0004497">
    <property type="term" value="F:monooxygenase activity"/>
    <property type="evidence" value="ECO:0007669"/>
    <property type="project" value="UniProtKB-KW"/>
</dbReference>
<keyword evidence="4 9" id="KW-0349">Heme</keyword>
<dbReference type="PRINTS" id="PR00463">
    <property type="entry name" value="EP450I"/>
</dbReference>
<reference evidence="12" key="1">
    <citation type="submission" date="2018-04" db="EMBL/GenBank/DDBJ databases">
        <title>Whole genome sequencing of Hypsizygus marmoreus.</title>
        <authorList>
            <person name="Choi I.-G."/>
            <person name="Min B."/>
            <person name="Kim J.-G."/>
            <person name="Kim S."/>
            <person name="Oh Y.-L."/>
            <person name="Kong W.-S."/>
            <person name="Park H."/>
            <person name="Jeong J."/>
            <person name="Song E.-S."/>
        </authorList>
    </citation>
    <scope>NUCLEOTIDE SEQUENCE [LARGE SCALE GENOMIC DNA]</scope>
    <source>
        <strain evidence="12">51987-8</strain>
    </source>
</reference>
<dbReference type="InterPro" id="IPR036396">
    <property type="entry name" value="Cyt_P450_sf"/>
</dbReference>
<comment type="caution">
    <text evidence="12">The sequence shown here is derived from an EMBL/GenBank/DDBJ whole genome shotgun (WGS) entry which is preliminary data.</text>
</comment>
<name>A0A369JJ54_HYPMA</name>
<comment type="cofactor">
    <cofactor evidence="1 9">
        <name>heme</name>
        <dbReference type="ChEBI" id="CHEBI:30413"/>
    </cofactor>
</comment>
<evidence type="ECO:0000256" key="7">
    <source>
        <dbReference type="ARBA" id="ARBA00023004"/>
    </source>
</evidence>
<evidence type="ECO:0000256" key="1">
    <source>
        <dbReference type="ARBA" id="ARBA00001971"/>
    </source>
</evidence>
<feature type="chain" id="PRO_5016794246" description="O-methylsterigmatocystin oxidoreductase" evidence="11">
    <location>
        <begin position="17"/>
        <end position="536"/>
    </location>
</feature>
<keyword evidence="5 9" id="KW-0479">Metal-binding</keyword>
<evidence type="ECO:0000256" key="10">
    <source>
        <dbReference type="RuleBase" id="RU000461"/>
    </source>
</evidence>
<dbReference type="PANTHER" id="PTHR46300">
    <property type="entry name" value="P450, PUTATIVE (EUROFUNG)-RELATED-RELATED"/>
    <property type="match status" value="1"/>
</dbReference>
<dbReference type="CDD" id="cd11065">
    <property type="entry name" value="CYP64-like"/>
    <property type="match status" value="1"/>
</dbReference>
<dbReference type="Gene3D" id="1.10.630.10">
    <property type="entry name" value="Cytochrome P450"/>
    <property type="match status" value="1"/>
</dbReference>
<evidence type="ECO:0000313" key="13">
    <source>
        <dbReference type="Proteomes" id="UP000076154"/>
    </source>
</evidence>
<evidence type="ECO:0000256" key="4">
    <source>
        <dbReference type="ARBA" id="ARBA00022617"/>
    </source>
</evidence>
<keyword evidence="6 10" id="KW-0560">Oxidoreductase</keyword>
<comment type="similarity">
    <text evidence="3 10">Belongs to the cytochrome P450 family.</text>
</comment>
<gene>
    <name evidence="12" type="ORF">Hypma_011901</name>
</gene>
<dbReference type="InterPro" id="IPR050364">
    <property type="entry name" value="Cytochrome_P450_fung"/>
</dbReference>
<dbReference type="PANTHER" id="PTHR46300:SF7">
    <property type="entry name" value="P450, PUTATIVE (EUROFUNG)-RELATED"/>
    <property type="match status" value="1"/>
</dbReference>
<dbReference type="InterPro" id="IPR002401">
    <property type="entry name" value="Cyt_P450_E_grp-I"/>
</dbReference>
<dbReference type="STRING" id="39966.A0A369JJ54"/>
<protein>
    <recommendedName>
        <fullName evidence="14">O-methylsterigmatocystin oxidoreductase</fullName>
    </recommendedName>
</protein>
<sequence length="536" mass="60755">MSEPLLVLFLVAAAAAVTVHFNRRKVTLPYPPGPKGFPIVGNLFDVPPDYQWNTYTEWGKKYGDIMHVNVLGAHIVIINSEDIANDLLNKRSKLYSDRPRIEVMHMNGWMDNMGLKNHGDEWRRDRRVLHQRFRREEASNLHPLELSKARALLQNVLRAPKDFVSHFELRVDTYLLPQSNLILVSHRYPAAIVMYLIYGHDVKTFDDPLVTLTFETIWLFSGSVFPGTNFLNAFPALKHLPKWTPFLKDIYALCEKNKQMLKRLKEIPFNSVKRNLAQGTAVHSWVSDLLEKNKTKGKDALPEDVIKAIGVSTFAAAMETTLTYMSTFVLAMVLYPEAQAKAQAEIDTIIGTDRLPTFEDRPLLPYVEALFRELFRWHGPAPLGIPHATSEDDIYNGHFIPKGSVIITNQWAMWRNEDIYGPNTQEFQPKRFLNPDGTLTNRFPPTFGFGRRACVGKSMADASTWIALVSMLSVFRITKAKDASGHEIAVSESFSDGIVSHPLPFECSITPRSDAAKQLIIDNAPVALDSNPMFYD</sequence>
<keyword evidence="7 9" id="KW-0408">Iron</keyword>
<comment type="pathway">
    <text evidence="2">Secondary metabolite biosynthesis.</text>
</comment>
<proteinExistence type="inferred from homology"/>
<dbReference type="InterPro" id="IPR017972">
    <property type="entry name" value="Cyt_P450_CS"/>
</dbReference>
<dbReference type="Pfam" id="PF00067">
    <property type="entry name" value="p450"/>
    <property type="match status" value="1"/>
</dbReference>
<dbReference type="InParanoid" id="A0A369JJ54"/>
<dbReference type="Proteomes" id="UP000076154">
    <property type="component" value="Unassembled WGS sequence"/>
</dbReference>